<evidence type="ECO:0008006" key="9">
    <source>
        <dbReference type="Google" id="ProtNLM"/>
    </source>
</evidence>
<evidence type="ECO:0000256" key="6">
    <source>
        <dbReference type="SAM" id="Phobius"/>
    </source>
</evidence>
<feature type="transmembrane region" description="Helical" evidence="6">
    <location>
        <begin position="368"/>
        <end position="391"/>
    </location>
</feature>
<keyword evidence="4 6" id="KW-0472">Membrane</keyword>
<dbReference type="PANTHER" id="PTHR23502:SF22">
    <property type="entry name" value="MAJOR FACILITATOR SUPERFAMILY (MFS) PROFILE DOMAIN-CONTAINING PROTEIN"/>
    <property type="match status" value="1"/>
</dbReference>
<dbReference type="Proteomes" id="UP001172673">
    <property type="component" value="Unassembled WGS sequence"/>
</dbReference>
<name>A0AA38XKZ1_9EURO</name>
<dbReference type="GO" id="GO:0022857">
    <property type="term" value="F:transmembrane transporter activity"/>
    <property type="evidence" value="ECO:0007669"/>
    <property type="project" value="InterPro"/>
</dbReference>
<evidence type="ECO:0000256" key="5">
    <source>
        <dbReference type="SAM" id="MobiDB-lite"/>
    </source>
</evidence>
<dbReference type="AlphaFoldDB" id="A0AA38XKZ1"/>
<feature type="transmembrane region" description="Helical" evidence="6">
    <location>
        <begin position="94"/>
        <end position="117"/>
    </location>
</feature>
<dbReference type="PANTHER" id="PTHR23502">
    <property type="entry name" value="MAJOR FACILITATOR SUPERFAMILY"/>
    <property type="match status" value="1"/>
</dbReference>
<feature type="transmembrane region" description="Helical" evidence="6">
    <location>
        <begin position="249"/>
        <end position="268"/>
    </location>
</feature>
<dbReference type="GO" id="GO:0005886">
    <property type="term" value="C:plasma membrane"/>
    <property type="evidence" value="ECO:0007669"/>
    <property type="project" value="TreeGrafter"/>
</dbReference>
<feature type="transmembrane region" description="Helical" evidence="6">
    <location>
        <begin position="219"/>
        <end position="237"/>
    </location>
</feature>
<reference evidence="7" key="1">
    <citation type="submission" date="2022-10" db="EMBL/GenBank/DDBJ databases">
        <title>Culturing micro-colonial fungi from biological soil crusts in the Mojave desert and describing Neophaeococcomyces mojavensis, and introducing the new genera and species Taxawa tesnikishii.</title>
        <authorList>
            <person name="Kurbessoian T."/>
            <person name="Stajich J.E."/>
        </authorList>
    </citation>
    <scope>NUCLEOTIDE SEQUENCE</scope>
    <source>
        <strain evidence="7">TK_41</strain>
    </source>
</reference>
<keyword evidence="3 6" id="KW-1133">Transmembrane helix</keyword>
<keyword evidence="8" id="KW-1185">Reference proteome</keyword>
<evidence type="ECO:0000313" key="8">
    <source>
        <dbReference type="Proteomes" id="UP001172673"/>
    </source>
</evidence>
<dbReference type="Pfam" id="PF07690">
    <property type="entry name" value="MFS_1"/>
    <property type="match status" value="1"/>
</dbReference>
<organism evidence="7 8">
    <name type="scientific">Cladophialophora chaetospira</name>
    <dbReference type="NCBI Taxonomy" id="386627"/>
    <lineage>
        <taxon>Eukaryota</taxon>
        <taxon>Fungi</taxon>
        <taxon>Dikarya</taxon>
        <taxon>Ascomycota</taxon>
        <taxon>Pezizomycotina</taxon>
        <taxon>Eurotiomycetes</taxon>
        <taxon>Chaetothyriomycetidae</taxon>
        <taxon>Chaetothyriales</taxon>
        <taxon>Herpotrichiellaceae</taxon>
        <taxon>Cladophialophora</taxon>
    </lineage>
</organism>
<dbReference type="InterPro" id="IPR036259">
    <property type="entry name" value="MFS_trans_sf"/>
</dbReference>
<dbReference type="Gene3D" id="1.20.1250.20">
    <property type="entry name" value="MFS general substrate transporter like domains"/>
    <property type="match status" value="1"/>
</dbReference>
<feature type="transmembrane region" description="Helical" evidence="6">
    <location>
        <begin position="129"/>
        <end position="148"/>
    </location>
</feature>
<accession>A0AA38XKZ1</accession>
<dbReference type="InterPro" id="IPR011701">
    <property type="entry name" value="MFS"/>
</dbReference>
<feature type="transmembrane region" description="Helical" evidence="6">
    <location>
        <begin position="193"/>
        <end position="212"/>
    </location>
</feature>
<feature type="transmembrane region" description="Helical" evidence="6">
    <location>
        <begin position="506"/>
        <end position="529"/>
    </location>
</feature>
<keyword evidence="2 6" id="KW-0812">Transmembrane</keyword>
<evidence type="ECO:0000256" key="4">
    <source>
        <dbReference type="ARBA" id="ARBA00023136"/>
    </source>
</evidence>
<sequence length="543" mass="59825">MADQRKQCVTHTHEEHAQADVDDPEKAVQLPNVGHAITGAELEGVNGEVLLTAVAGTNTSHLKLAPDGKTILIPQPSDDPNDPLLWSSWKKHAILVFVGFGAFAGDFGLTAALPGLLPQAVEWGKTPTVVNYANNLGVVMIALSSLIWQPMTNIWGRIPVLFWTTFFGAAFTVGVALAPSYHVFYGMRALQCVNQGVGSAIGLAFVKDMFYYHEHARKIGIWYALFLCSPYFGPLFANFMLGKLGDWRPAMWLVFAWASSLALLILLFGDESWYNRSVPLSQQPPRPQTMPARLSRVLGVWEVKHHRGYYATWLLSFSRLVVVLFKPIIPLTTAVYTLTFMWAIGLNQSSAILLSTPQSLGGYGLSTIATGYIYFTPVVAVIMGEILGHYANDYVVTWYTRRHEGLFRPEARLWTCYLGGLFLVPALILIGQTLQHHLHYVGIIFGWGLHMIGIMVTSVSVVAYCLDCYPTASGEVSAILNAGRAFGGFAVPYFQQQWGAKDGFDVSFGIQAAITAFAFVLLAMIQVYGPRLRAWSGPLKEIP</sequence>
<feature type="region of interest" description="Disordered" evidence="5">
    <location>
        <begin position="1"/>
        <end position="20"/>
    </location>
</feature>
<protein>
    <recommendedName>
        <fullName evidence="9">Major facilitator superfamily (MFS) profile domain-containing protein</fullName>
    </recommendedName>
</protein>
<dbReference type="SUPFAM" id="SSF103473">
    <property type="entry name" value="MFS general substrate transporter"/>
    <property type="match status" value="1"/>
</dbReference>
<feature type="transmembrane region" description="Helical" evidence="6">
    <location>
        <begin position="411"/>
        <end position="431"/>
    </location>
</feature>
<feature type="transmembrane region" description="Helical" evidence="6">
    <location>
        <begin position="438"/>
        <end position="464"/>
    </location>
</feature>
<comment type="subcellular location">
    <subcellularLocation>
        <location evidence="1">Membrane</location>
        <topology evidence="1">Multi-pass membrane protein</topology>
    </subcellularLocation>
</comment>
<dbReference type="EMBL" id="JAPDRK010000002">
    <property type="protein sequence ID" value="KAJ9615417.1"/>
    <property type="molecule type" value="Genomic_DNA"/>
</dbReference>
<proteinExistence type="predicted"/>
<evidence type="ECO:0000256" key="2">
    <source>
        <dbReference type="ARBA" id="ARBA00022692"/>
    </source>
</evidence>
<feature type="transmembrane region" description="Helical" evidence="6">
    <location>
        <begin position="160"/>
        <end position="181"/>
    </location>
</feature>
<evidence type="ECO:0000256" key="3">
    <source>
        <dbReference type="ARBA" id="ARBA00022989"/>
    </source>
</evidence>
<comment type="caution">
    <text evidence="7">The sequence shown here is derived from an EMBL/GenBank/DDBJ whole genome shotgun (WGS) entry which is preliminary data.</text>
</comment>
<feature type="compositionally biased region" description="Basic and acidic residues" evidence="5">
    <location>
        <begin position="1"/>
        <end position="19"/>
    </location>
</feature>
<evidence type="ECO:0000313" key="7">
    <source>
        <dbReference type="EMBL" id="KAJ9615417.1"/>
    </source>
</evidence>
<gene>
    <name evidence="7" type="ORF">H2200_001492</name>
</gene>
<evidence type="ECO:0000256" key="1">
    <source>
        <dbReference type="ARBA" id="ARBA00004141"/>
    </source>
</evidence>